<name>A0A5J5F698_9PEZI</name>
<dbReference type="EMBL" id="VXIS01000032">
    <property type="protein sequence ID" value="KAA8911716.1"/>
    <property type="molecule type" value="Genomic_DNA"/>
</dbReference>
<dbReference type="InParanoid" id="A0A5J5F698"/>
<accession>A0A5J5F698</accession>
<reference evidence="2 3" key="1">
    <citation type="submission" date="2019-09" db="EMBL/GenBank/DDBJ databases">
        <title>Draft genome of the ectomycorrhizal ascomycete Sphaerosporella brunnea.</title>
        <authorList>
            <consortium name="DOE Joint Genome Institute"/>
            <person name="Benucci G.M."/>
            <person name="Marozzi G."/>
            <person name="Antonielli L."/>
            <person name="Sanchez S."/>
            <person name="Marco P."/>
            <person name="Wang X."/>
            <person name="Falini L.B."/>
            <person name="Barry K."/>
            <person name="Haridas S."/>
            <person name="Lipzen A."/>
            <person name="Labutti K."/>
            <person name="Grigoriev I.V."/>
            <person name="Murat C."/>
            <person name="Martin F."/>
            <person name="Albertini E."/>
            <person name="Donnini D."/>
            <person name="Bonito G."/>
        </authorList>
    </citation>
    <scope>NUCLEOTIDE SEQUENCE [LARGE SCALE GENOMIC DNA]</scope>
    <source>
        <strain evidence="2 3">Sb_GMNB300</strain>
    </source>
</reference>
<proteinExistence type="predicted"/>
<keyword evidence="3" id="KW-1185">Reference proteome</keyword>
<keyword evidence="1" id="KW-0812">Transmembrane</keyword>
<keyword evidence="1" id="KW-1133">Transmembrane helix</keyword>
<organism evidence="2 3">
    <name type="scientific">Sphaerosporella brunnea</name>
    <dbReference type="NCBI Taxonomy" id="1250544"/>
    <lineage>
        <taxon>Eukaryota</taxon>
        <taxon>Fungi</taxon>
        <taxon>Dikarya</taxon>
        <taxon>Ascomycota</taxon>
        <taxon>Pezizomycotina</taxon>
        <taxon>Pezizomycetes</taxon>
        <taxon>Pezizales</taxon>
        <taxon>Pyronemataceae</taxon>
        <taxon>Sphaerosporella</taxon>
    </lineage>
</organism>
<protein>
    <submittedName>
        <fullName evidence="2">Uncharacterized protein</fullName>
    </submittedName>
</protein>
<dbReference type="Proteomes" id="UP000326924">
    <property type="component" value="Unassembled WGS sequence"/>
</dbReference>
<evidence type="ECO:0000313" key="2">
    <source>
        <dbReference type="EMBL" id="KAA8911716.1"/>
    </source>
</evidence>
<comment type="caution">
    <text evidence="2">The sequence shown here is derived from an EMBL/GenBank/DDBJ whole genome shotgun (WGS) entry which is preliminary data.</text>
</comment>
<gene>
    <name evidence="2" type="ORF">FN846DRAFT_390428</name>
</gene>
<sequence length="157" mass="18839">MGYHITSHPPSRLSPPSFLPPVDIYQISHTNFPPPLRLLLLVVYLASFVWLYRKKNIYIHMQTYIPHTCRRYTHPRASRGRKNFFPLRLQRHRPRRFQKLSVKLLQVECEGDRQTDRQTPRLFLPPTYTTSTLYKKKSKTHTTTVTYRFFFLLPPLK</sequence>
<evidence type="ECO:0000256" key="1">
    <source>
        <dbReference type="SAM" id="Phobius"/>
    </source>
</evidence>
<dbReference type="AlphaFoldDB" id="A0A5J5F698"/>
<evidence type="ECO:0000313" key="3">
    <source>
        <dbReference type="Proteomes" id="UP000326924"/>
    </source>
</evidence>
<feature type="transmembrane region" description="Helical" evidence="1">
    <location>
        <begin position="35"/>
        <end position="52"/>
    </location>
</feature>
<keyword evidence="1" id="KW-0472">Membrane</keyword>